<dbReference type="CDD" id="cd09272">
    <property type="entry name" value="RNase_HI_RT_Ty1"/>
    <property type="match status" value="1"/>
</dbReference>
<dbReference type="InterPro" id="IPR013103">
    <property type="entry name" value="RVT_2"/>
</dbReference>
<dbReference type="PANTHER" id="PTHR11439">
    <property type="entry name" value="GAG-POL-RELATED RETROTRANSPOSON"/>
    <property type="match status" value="1"/>
</dbReference>
<evidence type="ECO:0000259" key="2">
    <source>
        <dbReference type="Pfam" id="PF07727"/>
    </source>
</evidence>
<dbReference type="EMBL" id="LGRX02019629">
    <property type="protein sequence ID" value="KAK3258310.1"/>
    <property type="molecule type" value="Genomic_DNA"/>
</dbReference>
<feature type="domain" description="Reverse transcriptase Ty1/copia-type" evidence="2">
    <location>
        <begin position="677"/>
        <end position="829"/>
    </location>
</feature>
<evidence type="ECO:0000256" key="1">
    <source>
        <dbReference type="SAM" id="MobiDB-lite"/>
    </source>
</evidence>
<organism evidence="3 4">
    <name type="scientific">Cymbomonas tetramitiformis</name>
    <dbReference type="NCBI Taxonomy" id="36881"/>
    <lineage>
        <taxon>Eukaryota</taxon>
        <taxon>Viridiplantae</taxon>
        <taxon>Chlorophyta</taxon>
        <taxon>Pyramimonadophyceae</taxon>
        <taxon>Pyramimonadales</taxon>
        <taxon>Pyramimonadaceae</taxon>
        <taxon>Cymbomonas</taxon>
    </lineage>
</organism>
<dbReference type="AlphaFoldDB" id="A0AAE0FEN2"/>
<evidence type="ECO:0000313" key="4">
    <source>
        <dbReference type="Proteomes" id="UP001190700"/>
    </source>
</evidence>
<keyword evidence="4" id="KW-1185">Reference proteome</keyword>
<dbReference type="PANTHER" id="PTHR11439:SF483">
    <property type="entry name" value="PEPTIDE SYNTHASE GLIP-LIKE, PUTATIVE (AFU_ORTHOLOGUE AFUA_3G12920)-RELATED"/>
    <property type="match status" value="1"/>
</dbReference>
<gene>
    <name evidence="3" type="ORF">CYMTET_32639</name>
</gene>
<protein>
    <recommendedName>
        <fullName evidence="2">Reverse transcriptase Ty1/copia-type domain-containing protein</fullName>
    </recommendedName>
</protein>
<accession>A0AAE0FEN2</accession>
<reference evidence="3 4" key="1">
    <citation type="journal article" date="2015" name="Genome Biol. Evol.">
        <title>Comparative Genomics of a Bacterivorous Green Alga Reveals Evolutionary Causalities and Consequences of Phago-Mixotrophic Mode of Nutrition.</title>
        <authorList>
            <person name="Burns J.A."/>
            <person name="Paasch A."/>
            <person name="Narechania A."/>
            <person name="Kim E."/>
        </authorList>
    </citation>
    <scope>NUCLEOTIDE SEQUENCE [LARGE SCALE GENOMIC DNA]</scope>
    <source>
        <strain evidence="3 4">PLY_AMNH</strain>
    </source>
</reference>
<evidence type="ECO:0000313" key="3">
    <source>
        <dbReference type="EMBL" id="KAK3258310.1"/>
    </source>
</evidence>
<dbReference type="Proteomes" id="UP001190700">
    <property type="component" value="Unassembled WGS sequence"/>
</dbReference>
<feature type="region of interest" description="Disordered" evidence="1">
    <location>
        <begin position="1"/>
        <end position="29"/>
    </location>
</feature>
<name>A0AAE0FEN2_9CHLO</name>
<proteinExistence type="predicted"/>
<sequence>MVKGERSKSPNPPPSYGEPEPELKPGESSTFEADELATHKQQITALMDMVKNLTGNLAILQQAHLNAAVPVDMSDMSLSDAQNESVWLEWRAKIAPSLRHPSLALLLSEGLVKLRRNTSLPYFITQLETLISQAGQSGTLAPPLQMFLDGKGTLQRIREYASVASVMPSGKSICLETLECIFTARVLVHLHPDYLYIKTKFVDNSLPTLDCLTDQVSSHYDTIVAPHAAATQYANAAIDQSAGAIADDRRKQEELKRRQLAKKVPCPQCHRLGHVTQQCFMTNVEKRDEFCRKATPEAKAAILKRVAEYEKHGKLPAPGESLGAVAGQSDMCPGLEHSGEALFALTTWTANPDMNDVGESSHVLRVGGQSELHPGLAEMGDKVFESMSTHVVVCSDAEHSGLTDTDVTPFELSYGGGSNRPALLDTSFPAVATFNYYSILDGVCEPAVPVPAGDGSSSTTRGSRGSLLEDLGRKWVYIDIITAFFPTRARLEKTQSVWESGRVRHLGHGYRISPRQFWFTSGVHRVHTNMVTFSERLHKMGKIVITWDPSVVAPLKTNLMATALDAPYRDPVPDLLETPVLEQGVYLQEGDDEVMAVVKVETSDGECRGNTVPAEQDSMLPAGATEPKNYSQVLTAPDVVEWLESIQNELEALVQIKRALLMMKEEDVPPGVKLLDMSLVLKLSSVRIVIALALNLGLVGYHMDVDTAFLNSVLDEDLYVQLPRGLEYGGCRCAKLLKAMYGLKQAGKEWFDPSDAFIMGYGSKMQRSEVEPCMYFIKDVDIMVIILAYANDYLVATDDKTWYDTFVTQFHSRYSCRDMGTLDLVMGIGKSVSLSTTEAEIIALSEGAREIKYILNVLDSLVNIHRPVPMYCDNQGAIHLASNYVNSSRSKHIDVRNMYIRELMKAKDAEALYTGTDDNTSDVMTKSLALPSFRVHRERLGVMDLDRDDR</sequence>
<dbReference type="Pfam" id="PF07727">
    <property type="entry name" value="RVT_2"/>
    <property type="match status" value="1"/>
</dbReference>
<comment type="caution">
    <text evidence="3">The sequence shown here is derived from an EMBL/GenBank/DDBJ whole genome shotgun (WGS) entry which is preliminary data.</text>
</comment>